<dbReference type="PANTHER" id="PTHR43172">
    <property type="entry name" value="ADENYLOSUCCINATE LYASE"/>
    <property type="match status" value="1"/>
</dbReference>
<dbReference type="PROSITE" id="PS00163">
    <property type="entry name" value="FUMARATE_LYASES"/>
    <property type="match status" value="1"/>
</dbReference>
<dbReference type="PANTHER" id="PTHR43172:SF2">
    <property type="entry name" value="ADENYLOSUCCINATE LYASE C-TERMINAL DOMAIN-CONTAINING PROTEIN"/>
    <property type="match status" value="1"/>
</dbReference>
<keyword evidence="4" id="KW-0413">Isomerase</keyword>
<evidence type="ECO:0000313" key="5">
    <source>
        <dbReference type="Proteomes" id="UP000198891"/>
    </source>
</evidence>
<accession>A0A1H3LFS6</accession>
<evidence type="ECO:0000313" key="4">
    <source>
        <dbReference type="EMBL" id="SDY63019.1"/>
    </source>
</evidence>
<dbReference type="Proteomes" id="UP000198891">
    <property type="component" value="Unassembled WGS sequence"/>
</dbReference>
<protein>
    <submittedName>
        <fullName evidence="4">3-carboxy-cis,cis-muconate cycloisomerase</fullName>
    </submittedName>
</protein>
<dbReference type="InterPro" id="IPR008948">
    <property type="entry name" value="L-Aspartase-like"/>
</dbReference>
<organism evidence="4 5">
    <name type="scientific">Herbiconiux ginsengi</name>
    <dbReference type="NCBI Taxonomy" id="381665"/>
    <lineage>
        <taxon>Bacteria</taxon>
        <taxon>Bacillati</taxon>
        <taxon>Actinomycetota</taxon>
        <taxon>Actinomycetes</taxon>
        <taxon>Micrococcales</taxon>
        <taxon>Microbacteriaceae</taxon>
        <taxon>Herbiconiux</taxon>
    </lineage>
</organism>
<dbReference type="Gene3D" id="1.10.40.30">
    <property type="entry name" value="Fumarase/aspartase (C-terminal domain)"/>
    <property type="match status" value="1"/>
</dbReference>
<dbReference type="InterPro" id="IPR000362">
    <property type="entry name" value="Fumarate_lyase_fam"/>
</dbReference>
<keyword evidence="1" id="KW-0456">Lyase</keyword>
<dbReference type="AlphaFoldDB" id="A0A1H3LFS6"/>
<dbReference type="GO" id="GO:0016829">
    <property type="term" value="F:lyase activity"/>
    <property type="evidence" value="ECO:0007669"/>
    <property type="project" value="UniProtKB-KW"/>
</dbReference>
<dbReference type="STRING" id="381665.SAMN05216554_0953"/>
<keyword evidence="5" id="KW-1185">Reference proteome</keyword>
<dbReference type="SMART" id="SM00998">
    <property type="entry name" value="ADSL_C"/>
    <property type="match status" value="1"/>
</dbReference>
<proteinExistence type="inferred from homology"/>
<sequence>MSSDALLSPLTVGQVDAVSEEAVLEALVRAEIGLVRAWAEVGALNDDAAASIAVALGWNAGAGRAGDHGIDAAALAEDSVAGGNPVIPLVPLLKRRLPPEQRSWVHRGATSQDIVDTALMLLARAAVDQVLARVEATEAVLGAFAREHRDLVGAARTLGQHAVPTTVGLRAAVWLAGLRRASARLRGLVLPAQLGGAAGTRASFHELGGGDAAAELPARYAQVLGLDDAGAPWHTTRWPVTELGDALTQATDALGVFATDVVTLTRTEIAELAVSDGGGSSAMPQKQNPVRAVLIRSAALRAPQLAATLHLAATDAADERAGGAWHTEWPTLLDLLRLALGASAHAERLASSLRVDKQAVKRNLALSRGLILAERLSLVLTPLIGGDRVSQLVAAAAAGADLGELVRALPEARSLDVDALLDPAAYIGESGAIVDRLTREDPA</sequence>
<evidence type="ECO:0000259" key="3">
    <source>
        <dbReference type="SMART" id="SM00998"/>
    </source>
</evidence>
<dbReference type="InterPro" id="IPR019468">
    <property type="entry name" value="AdenyloSucc_lyase_C"/>
</dbReference>
<dbReference type="PRINTS" id="PR00149">
    <property type="entry name" value="FUMRATELYASE"/>
</dbReference>
<dbReference type="RefSeq" id="WP_092549463.1">
    <property type="nucleotide sequence ID" value="NZ_FNPZ01000001.1"/>
</dbReference>
<dbReference type="InterPro" id="IPR022761">
    <property type="entry name" value="Fumarate_lyase_N"/>
</dbReference>
<reference evidence="4 5" key="1">
    <citation type="submission" date="2016-10" db="EMBL/GenBank/DDBJ databases">
        <authorList>
            <person name="de Groot N.N."/>
        </authorList>
    </citation>
    <scope>NUCLEOTIDE SEQUENCE [LARGE SCALE GENOMIC DNA]</scope>
    <source>
        <strain evidence="4 5">CGMCC 4.3491</strain>
    </source>
</reference>
<dbReference type="InterPro" id="IPR020557">
    <property type="entry name" value="Fumarate_lyase_CS"/>
</dbReference>
<gene>
    <name evidence="4" type="ORF">SAMN05216554_0953</name>
</gene>
<dbReference type="EMBL" id="FNPZ01000001">
    <property type="protein sequence ID" value="SDY63019.1"/>
    <property type="molecule type" value="Genomic_DNA"/>
</dbReference>
<comment type="similarity">
    <text evidence="2">Belongs to the class-II fumarase/aspartase family.</text>
</comment>
<dbReference type="Gene3D" id="1.20.200.10">
    <property type="entry name" value="Fumarase/aspartase (Central domain)"/>
    <property type="match status" value="1"/>
</dbReference>
<evidence type="ECO:0000256" key="1">
    <source>
        <dbReference type="ARBA" id="ARBA00023239"/>
    </source>
</evidence>
<evidence type="ECO:0000256" key="2">
    <source>
        <dbReference type="ARBA" id="ARBA00034772"/>
    </source>
</evidence>
<dbReference type="OrthoDB" id="9768878at2"/>
<feature type="domain" description="Adenylosuccinate lyase C-terminal" evidence="3">
    <location>
        <begin position="368"/>
        <end position="438"/>
    </location>
</feature>
<name>A0A1H3LFS6_9MICO</name>
<dbReference type="Pfam" id="PF00206">
    <property type="entry name" value="Lyase_1"/>
    <property type="match status" value="1"/>
</dbReference>
<dbReference type="GO" id="GO:0016853">
    <property type="term" value="F:isomerase activity"/>
    <property type="evidence" value="ECO:0007669"/>
    <property type="project" value="UniProtKB-KW"/>
</dbReference>
<dbReference type="SUPFAM" id="SSF48557">
    <property type="entry name" value="L-aspartase-like"/>
    <property type="match status" value="1"/>
</dbReference>